<keyword evidence="2" id="KW-1185">Reference proteome</keyword>
<evidence type="ECO:0000313" key="2">
    <source>
        <dbReference type="Proteomes" id="UP001222325"/>
    </source>
</evidence>
<reference evidence="1" key="1">
    <citation type="submission" date="2023-03" db="EMBL/GenBank/DDBJ databases">
        <title>Massive genome expansion in bonnet fungi (Mycena s.s.) driven by repeated elements and novel gene families across ecological guilds.</title>
        <authorList>
            <consortium name="Lawrence Berkeley National Laboratory"/>
            <person name="Harder C.B."/>
            <person name="Miyauchi S."/>
            <person name="Viragh M."/>
            <person name="Kuo A."/>
            <person name="Thoen E."/>
            <person name="Andreopoulos B."/>
            <person name="Lu D."/>
            <person name="Skrede I."/>
            <person name="Drula E."/>
            <person name="Henrissat B."/>
            <person name="Morin E."/>
            <person name="Kohler A."/>
            <person name="Barry K."/>
            <person name="LaButti K."/>
            <person name="Morin E."/>
            <person name="Salamov A."/>
            <person name="Lipzen A."/>
            <person name="Mereny Z."/>
            <person name="Hegedus B."/>
            <person name="Baldrian P."/>
            <person name="Stursova M."/>
            <person name="Weitz H."/>
            <person name="Taylor A."/>
            <person name="Grigoriev I.V."/>
            <person name="Nagy L.G."/>
            <person name="Martin F."/>
            <person name="Kauserud H."/>
        </authorList>
    </citation>
    <scope>NUCLEOTIDE SEQUENCE</scope>
    <source>
        <strain evidence="1">CBHHK173m</strain>
    </source>
</reference>
<comment type="caution">
    <text evidence="1">The sequence shown here is derived from an EMBL/GenBank/DDBJ whole genome shotgun (WGS) entry which is preliminary data.</text>
</comment>
<dbReference type="Proteomes" id="UP001222325">
    <property type="component" value="Unassembled WGS sequence"/>
</dbReference>
<protein>
    <submittedName>
        <fullName evidence="1">Uncharacterized protein</fullName>
    </submittedName>
</protein>
<accession>A0AAD6XIZ2</accession>
<dbReference type="AlphaFoldDB" id="A0AAD6XIZ2"/>
<evidence type="ECO:0000313" key="1">
    <source>
        <dbReference type="EMBL" id="KAJ7074990.1"/>
    </source>
</evidence>
<name>A0AAD6XIZ2_9AGAR</name>
<gene>
    <name evidence="1" type="ORF">B0H15DRAFT_868222</name>
</gene>
<proteinExistence type="predicted"/>
<organism evidence="1 2">
    <name type="scientific">Mycena belliarum</name>
    <dbReference type="NCBI Taxonomy" id="1033014"/>
    <lineage>
        <taxon>Eukaryota</taxon>
        <taxon>Fungi</taxon>
        <taxon>Dikarya</taxon>
        <taxon>Basidiomycota</taxon>
        <taxon>Agaricomycotina</taxon>
        <taxon>Agaricomycetes</taxon>
        <taxon>Agaricomycetidae</taxon>
        <taxon>Agaricales</taxon>
        <taxon>Marasmiineae</taxon>
        <taxon>Mycenaceae</taxon>
        <taxon>Mycena</taxon>
    </lineage>
</organism>
<dbReference type="EMBL" id="JARJCN010000106">
    <property type="protein sequence ID" value="KAJ7074990.1"/>
    <property type="molecule type" value="Genomic_DNA"/>
</dbReference>
<sequence>MNDPYAPLVKPTDDSYVPLVIAPATLSYQTDWARVETTSPGVSFRKDEALAGYALYDKVTFTATSVMFSQPHSEVFESGVVPFLIVGDGSPIDITVSKGRDRDCLKDYGGSATVKFGNNSYRNNATEEEDFHNCPLPLTTTFLPRNPGAQPIQLTVNLTNNVYPTSNPNSGGSPASGTTIKLTLLNYLSKEDHLTGDEYSPDMVLTGSPCLIQGRVTSEPIAVAKSLDGPFDKGTGATTGNAGVYQNAASEGSTHIRGAVGYIFPDKNTILVIYFDAVKCRLLIVDNGTVIDSDIVDQAEESDESSVSGSIVLNGQGSNFGAKATSELMPGNIVEMQVKLRNVMTRW</sequence>